<reference evidence="2" key="1">
    <citation type="submission" date="2015-09" db="EMBL/GenBank/DDBJ databases">
        <authorList>
            <consortium name="Pathogen Informatics"/>
        </authorList>
    </citation>
    <scope>NUCLEOTIDE SEQUENCE [LARGE SCALE GENOMIC DNA]</scope>
    <source>
        <strain evidence="2">Lake Konstanz</strain>
    </source>
</reference>
<name>A0A0S4JT45_BODSA</name>
<dbReference type="AlphaFoldDB" id="A0A0S4JT45"/>
<dbReference type="Proteomes" id="UP000051952">
    <property type="component" value="Unassembled WGS sequence"/>
</dbReference>
<proteinExistence type="predicted"/>
<keyword evidence="2" id="KW-1185">Reference proteome</keyword>
<sequence length="714" mass="79575">MDCVYCGEPLTIDDLARHDCGRADELTDPTDGVCELYQRLVVQPYVTLDDAYRSTFHDEHKRDEQLHQALSYLVTGPPLSTTTTSVAPRRHALAHHHAQLFMAAATATLMRVKSGDDNDNDYLHYRQPPLGYTLLAAVCRQATRAEHVVPLLAALSLPTVTPHLTLEENCWNRYDKVILSDVSIVSKPQLLKALEQAIVKITFVRDDAADGYDALKVSSSFLWKDKDEFVVSVLHVISLSLLGGDGGGVAVALPPLSQSDAGSWLPRLAQLVAVELDRSKGDPAFEVAKALDRVKSNPLISFTATRLARAFPIALEMKMGECVKCGLFVPRDCTVHLGGRELCKVCYEVTALEFVNFEGEQKNFEENSRHHALTIKNFHTIIKREIKDSVTRSIAKMEENKNFDKRFHCPLNASHQNPFHAPMPEHLTSSISGAPVGVTCPECSNKWCSQCRFAYHPYSRSCSEVLRAKLEWATYSDVLKNNANNALCDFDSEVSAFKLASTDRPAALARRRDRVTHEIRRIEACIVKKDEEIQQIQHANHNELNWDGDTGYPKVKGSRRCPHCGRQPIRRLAGSDVVVCGANMHGGGNFQGGCLRQFNYVSPEAAYQPMSTTRQEGERRELEAALSKLVHLKKTLEDQSTTTSFPPPALADHWPTLSCSDCKKKLLGDFHVQCYHCEPPFLLCVHCVRSGKHNDHAKHGDAGHVFARVICSSH</sequence>
<dbReference type="VEuPathDB" id="TriTrypDB:BSAL_03135"/>
<evidence type="ECO:0000313" key="1">
    <source>
        <dbReference type="EMBL" id="CUG93990.1"/>
    </source>
</evidence>
<dbReference type="EMBL" id="CYKH01002214">
    <property type="protein sequence ID" value="CUG93990.1"/>
    <property type="molecule type" value="Genomic_DNA"/>
</dbReference>
<gene>
    <name evidence="1" type="ORF">BSAL_03135</name>
</gene>
<accession>A0A0S4JT45</accession>
<evidence type="ECO:0008006" key="3">
    <source>
        <dbReference type="Google" id="ProtNLM"/>
    </source>
</evidence>
<evidence type="ECO:0000313" key="2">
    <source>
        <dbReference type="Proteomes" id="UP000051952"/>
    </source>
</evidence>
<protein>
    <recommendedName>
        <fullName evidence="3">ZZ-type domain-containing protein</fullName>
    </recommendedName>
</protein>
<organism evidence="1 2">
    <name type="scientific">Bodo saltans</name>
    <name type="common">Flagellated protozoan</name>
    <dbReference type="NCBI Taxonomy" id="75058"/>
    <lineage>
        <taxon>Eukaryota</taxon>
        <taxon>Discoba</taxon>
        <taxon>Euglenozoa</taxon>
        <taxon>Kinetoplastea</taxon>
        <taxon>Metakinetoplastina</taxon>
        <taxon>Eubodonida</taxon>
        <taxon>Bodonidae</taxon>
        <taxon>Bodo</taxon>
    </lineage>
</organism>